<dbReference type="Pfam" id="PF01915">
    <property type="entry name" value="Glyco_hydro_3_C"/>
    <property type="match status" value="1"/>
</dbReference>
<comment type="function">
    <text evidence="13">Beta-glucosidases are one of a number of cellulolytic enzymes involved in the degradation of cellulosic biomass. Catalyzes the last step releasing glucose from the inhibitory cellobiose.</text>
</comment>
<keyword evidence="7 22" id="KW-0732">Signal</keyword>
<evidence type="ECO:0000256" key="11">
    <source>
        <dbReference type="ARBA" id="ARBA00023295"/>
    </source>
</evidence>
<dbReference type="AlphaFoldDB" id="A0A9P9W8X1"/>
<evidence type="ECO:0000256" key="16">
    <source>
        <dbReference type="ARBA" id="ARBA00041601"/>
    </source>
</evidence>
<dbReference type="InterPro" id="IPR002772">
    <property type="entry name" value="Glyco_hydro_3_C"/>
</dbReference>
<evidence type="ECO:0000256" key="15">
    <source>
        <dbReference type="ARBA" id="ARBA00041276"/>
    </source>
</evidence>
<evidence type="ECO:0000256" key="9">
    <source>
        <dbReference type="ARBA" id="ARBA00023180"/>
    </source>
</evidence>
<evidence type="ECO:0000256" key="19">
    <source>
        <dbReference type="ARBA" id="ARBA00078013"/>
    </source>
</evidence>
<keyword evidence="11" id="KW-0326">Glycosidase</keyword>
<dbReference type="Pfam" id="PF00933">
    <property type="entry name" value="Glyco_hydro_3"/>
    <property type="match status" value="1"/>
</dbReference>
<keyword evidence="10" id="KW-0119">Carbohydrate metabolism</keyword>
<dbReference type="InterPro" id="IPR017853">
    <property type="entry name" value="GH"/>
</dbReference>
<feature type="domain" description="Fibronectin type III-like" evidence="23">
    <location>
        <begin position="719"/>
        <end position="791"/>
    </location>
</feature>
<gene>
    <name evidence="24" type="ORF">JX265_013304</name>
</gene>
<dbReference type="FunFam" id="3.20.20.300:FF:000002">
    <property type="entry name" value="Probable beta-glucosidase"/>
    <property type="match status" value="1"/>
</dbReference>
<evidence type="ECO:0000256" key="1">
    <source>
        <dbReference type="ARBA" id="ARBA00000448"/>
    </source>
</evidence>
<dbReference type="Gene3D" id="2.60.40.10">
    <property type="entry name" value="Immunoglobulins"/>
    <property type="match status" value="1"/>
</dbReference>
<keyword evidence="8" id="KW-0378">Hydrolase</keyword>
<evidence type="ECO:0000256" key="18">
    <source>
        <dbReference type="ARBA" id="ARBA00070030"/>
    </source>
</evidence>
<dbReference type="InterPro" id="IPR036962">
    <property type="entry name" value="Glyco_hydro_3_N_sf"/>
</dbReference>
<dbReference type="SUPFAM" id="SSF51445">
    <property type="entry name" value="(Trans)glycosidases"/>
    <property type="match status" value="1"/>
</dbReference>
<dbReference type="Proteomes" id="UP000829685">
    <property type="component" value="Unassembled WGS sequence"/>
</dbReference>
<dbReference type="EC" id="3.2.1.21" evidence="5"/>
<evidence type="ECO:0000259" key="23">
    <source>
        <dbReference type="SMART" id="SM01217"/>
    </source>
</evidence>
<evidence type="ECO:0000256" key="6">
    <source>
        <dbReference type="ARBA" id="ARBA00022525"/>
    </source>
</evidence>
<dbReference type="InterPro" id="IPR001764">
    <property type="entry name" value="Glyco_hydro_3_N"/>
</dbReference>
<dbReference type="PANTHER" id="PTHR42715">
    <property type="entry name" value="BETA-GLUCOSIDASE"/>
    <property type="match status" value="1"/>
</dbReference>
<dbReference type="PRINTS" id="PR00133">
    <property type="entry name" value="GLHYDRLASE3"/>
</dbReference>
<accession>A0A9P9W8X1</accession>
<evidence type="ECO:0000256" key="13">
    <source>
        <dbReference type="ARBA" id="ARBA00024983"/>
    </source>
</evidence>
<organism evidence="24 25">
    <name type="scientific">Neoarthrinium moseri</name>
    <dbReference type="NCBI Taxonomy" id="1658444"/>
    <lineage>
        <taxon>Eukaryota</taxon>
        <taxon>Fungi</taxon>
        <taxon>Dikarya</taxon>
        <taxon>Ascomycota</taxon>
        <taxon>Pezizomycotina</taxon>
        <taxon>Sordariomycetes</taxon>
        <taxon>Xylariomycetidae</taxon>
        <taxon>Amphisphaeriales</taxon>
        <taxon>Apiosporaceae</taxon>
        <taxon>Neoarthrinium</taxon>
    </lineage>
</organism>
<evidence type="ECO:0000256" key="21">
    <source>
        <dbReference type="ARBA" id="ARBA00083611"/>
    </source>
</evidence>
<evidence type="ECO:0000313" key="25">
    <source>
        <dbReference type="Proteomes" id="UP000829685"/>
    </source>
</evidence>
<keyword evidence="12" id="KW-0624">Polysaccharide degradation</keyword>
<dbReference type="GO" id="GO:0009251">
    <property type="term" value="P:glucan catabolic process"/>
    <property type="evidence" value="ECO:0007669"/>
    <property type="project" value="TreeGrafter"/>
</dbReference>
<proteinExistence type="inferred from homology"/>
<name>A0A9P9W8X1_9PEZI</name>
<keyword evidence="9" id="KW-0325">Glycoprotein</keyword>
<evidence type="ECO:0000256" key="7">
    <source>
        <dbReference type="ARBA" id="ARBA00022729"/>
    </source>
</evidence>
<dbReference type="Gene3D" id="3.40.50.1700">
    <property type="entry name" value="Glycoside hydrolase family 3 C-terminal domain"/>
    <property type="match status" value="1"/>
</dbReference>
<dbReference type="Pfam" id="PF14310">
    <property type="entry name" value="Fn3-like"/>
    <property type="match status" value="1"/>
</dbReference>
<dbReference type="EMBL" id="JAFIMR010000067">
    <property type="protein sequence ID" value="KAI1850824.1"/>
    <property type="molecule type" value="Genomic_DNA"/>
</dbReference>
<keyword evidence="6" id="KW-0964">Secreted</keyword>
<dbReference type="InterPro" id="IPR026891">
    <property type="entry name" value="Fn3-like"/>
</dbReference>
<comment type="subcellular location">
    <subcellularLocation>
        <location evidence="2">Secreted</location>
    </subcellularLocation>
</comment>
<sequence length="803" mass="86530">MIKLKGWLPLVALIATTIGKPQNGNLAPNSDFKGLSFDNIEWAKATSRASKFVAQLTLDEKIGIVTGNASNLQGCIGNIDAVPRLNFQGICMMDGPQGINRAESVSVFPSGITMGATWDTSLIYQRGMAMAKEFKGKGAHVMLGPVSGPLGRNALGGRNWEGFAADPYLTGLAMSASIAGAQSVGVQTSSKHFIGNEQETQRTRTTSIDGSIVEAVSSNIDDRTLHELYLWPFVDAVRAGTTSIMCSYNRVNQEYACANERLLTDILRDEIGFRGYVVSDWYATHSTLATANAGLDLEMPGVSLAQDPTYFGDALLGAVSAGNVTQSRLDDMATRVLTPYYLLEQDNDYPTVDPASIYNYVFQEVGWDSPYIPLLLPLLGDKEPPAGRDVRGDHASLIRKIGAAGSVLLKNEGGILPLSASTTMNIGVFGNDAGDPTDGLTALLTDDPLGFEYGTLDIGGGSGTGRHSNLVSPLNAIKERIANTGGKVQYLLSNSIISENNFRTIYPRPDVCLVFLKTYAAETYDRASFEADWNSTQVVTNVANFCNNTIVVTHSAGINTMPWSNHTNVKAIIAAHLPGEETGNAIVDVLWGEVEPSGRLPYTVPKSAADYGIPITNLTGQDVGRYGWQANFTEGLMIDYRHFDAFDIEPLFPFGFGLSYTTFEMATPATFTSLVPSGSLTPTPDAAVEIQPGGNPELWSTLITGTVAVRNTGTRAGATVVQLYMSYPKSSVPDGTPLRVLRGFQKVYLEPGAESVVLFNLTRRDVSFWDVDAQSWRVPEGELGFYAGFNSRELVQNATLILL</sequence>
<evidence type="ECO:0000256" key="4">
    <source>
        <dbReference type="ARBA" id="ARBA00005336"/>
    </source>
</evidence>
<comment type="catalytic activity">
    <reaction evidence="1">
        <text>Hydrolysis of terminal, non-reducing beta-D-glucosyl residues with release of beta-D-glucose.</text>
        <dbReference type="EC" id="3.2.1.21"/>
    </reaction>
</comment>
<evidence type="ECO:0000256" key="22">
    <source>
        <dbReference type="SAM" id="SignalP"/>
    </source>
</evidence>
<evidence type="ECO:0000256" key="5">
    <source>
        <dbReference type="ARBA" id="ARBA00012744"/>
    </source>
</evidence>
<comment type="similarity">
    <text evidence="4">Belongs to the glycosyl hydrolase 3 family.</text>
</comment>
<feature type="signal peptide" evidence="22">
    <location>
        <begin position="1"/>
        <end position="19"/>
    </location>
</feature>
<evidence type="ECO:0000256" key="8">
    <source>
        <dbReference type="ARBA" id="ARBA00022801"/>
    </source>
</evidence>
<protein>
    <recommendedName>
        <fullName evidence="18">Beta-glucosidase cel3A</fullName>
        <ecNumber evidence="5">3.2.1.21</ecNumber>
    </recommendedName>
    <alternativeName>
        <fullName evidence="15">Beta-D-glucoside glucohydrolase G</fullName>
    </alternativeName>
    <alternativeName>
        <fullName evidence="19">Beta-D-glucoside glucohydrolase cel3A</fullName>
    </alternativeName>
    <alternativeName>
        <fullName evidence="16">Cellobiase G</fullName>
    </alternativeName>
    <alternativeName>
        <fullName evidence="21">Cellobiase cel3A</fullName>
    </alternativeName>
    <alternativeName>
        <fullName evidence="17">Gentiobiase G</fullName>
    </alternativeName>
    <alternativeName>
        <fullName evidence="20">Gentiobiase cel3A</fullName>
    </alternativeName>
    <alternativeName>
        <fullName evidence="14">Probable beta-glucosidase G</fullName>
    </alternativeName>
</protein>
<evidence type="ECO:0000313" key="24">
    <source>
        <dbReference type="EMBL" id="KAI1850824.1"/>
    </source>
</evidence>
<keyword evidence="25" id="KW-1185">Reference proteome</keyword>
<comment type="caution">
    <text evidence="24">The sequence shown here is derived from an EMBL/GenBank/DDBJ whole genome shotgun (WGS) entry which is preliminary data.</text>
</comment>
<reference evidence="24" key="1">
    <citation type="submission" date="2021-03" db="EMBL/GenBank/DDBJ databases">
        <title>Revisited historic fungal species revealed as producer of novel bioactive compounds through whole genome sequencing and comparative genomics.</title>
        <authorList>
            <person name="Vignolle G.A."/>
            <person name="Hochenegger N."/>
            <person name="Mach R.L."/>
            <person name="Mach-Aigner A.R."/>
            <person name="Javad Rahimi M."/>
            <person name="Salim K.A."/>
            <person name="Chan C.M."/>
            <person name="Lim L.B.L."/>
            <person name="Cai F."/>
            <person name="Druzhinina I.S."/>
            <person name="U'Ren J.M."/>
            <person name="Derntl C."/>
        </authorList>
    </citation>
    <scope>NUCLEOTIDE SEQUENCE</scope>
    <source>
        <strain evidence="24">TUCIM 5799</strain>
    </source>
</reference>
<dbReference type="SMART" id="SM01217">
    <property type="entry name" value="Fn3_like"/>
    <property type="match status" value="1"/>
</dbReference>
<dbReference type="InterPro" id="IPR050288">
    <property type="entry name" value="Cellulose_deg_GH3"/>
</dbReference>
<dbReference type="SUPFAM" id="SSF52279">
    <property type="entry name" value="Beta-D-glucan exohydrolase, C-terminal domain"/>
    <property type="match status" value="1"/>
</dbReference>
<dbReference type="PANTHER" id="PTHR42715:SF12">
    <property type="entry name" value="BETA-GLUCOSIDASE G-RELATED"/>
    <property type="match status" value="1"/>
</dbReference>
<dbReference type="Gene3D" id="3.20.20.300">
    <property type="entry name" value="Glycoside hydrolase, family 3, N-terminal domain"/>
    <property type="match status" value="1"/>
</dbReference>
<feature type="chain" id="PRO_5040242837" description="Beta-glucosidase cel3A" evidence="22">
    <location>
        <begin position="20"/>
        <end position="803"/>
    </location>
</feature>
<evidence type="ECO:0000256" key="20">
    <source>
        <dbReference type="ARBA" id="ARBA00083231"/>
    </source>
</evidence>
<comment type="pathway">
    <text evidence="3">Glycan metabolism; cellulose degradation.</text>
</comment>
<evidence type="ECO:0000256" key="17">
    <source>
        <dbReference type="ARBA" id="ARBA00041808"/>
    </source>
</evidence>
<evidence type="ECO:0000256" key="2">
    <source>
        <dbReference type="ARBA" id="ARBA00004613"/>
    </source>
</evidence>
<dbReference type="GO" id="GO:0008422">
    <property type="term" value="F:beta-glucosidase activity"/>
    <property type="evidence" value="ECO:0007669"/>
    <property type="project" value="UniProtKB-EC"/>
</dbReference>
<evidence type="ECO:0000256" key="10">
    <source>
        <dbReference type="ARBA" id="ARBA00023277"/>
    </source>
</evidence>
<dbReference type="GO" id="GO:0005576">
    <property type="term" value="C:extracellular region"/>
    <property type="evidence" value="ECO:0007669"/>
    <property type="project" value="UniProtKB-SubCell"/>
</dbReference>
<evidence type="ECO:0000256" key="14">
    <source>
        <dbReference type="ARBA" id="ARBA00039579"/>
    </source>
</evidence>
<evidence type="ECO:0000256" key="3">
    <source>
        <dbReference type="ARBA" id="ARBA00004987"/>
    </source>
</evidence>
<evidence type="ECO:0000256" key="12">
    <source>
        <dbReference type="ARBA" id="ARBA00023326"/>
    </source>
</evidence>
<dbReference type="InterPro" id="IPR036881">
    <property type="entry name" value="Glyco_hydro_3_C_sf"/>
</dbReference>
<dbReference type="InterPro" id="IPR013783">
    <property type="entry name" value="Ig-like_fold"/>
</dbReference>